<reference evidence="21 22" key="1">
    <citation type="submission" date="2017-12" db="EMBL/GenBank/DDBJ databases">
        <title>Comparative genomics yields insights into virulence evolution of Verticillium dahliae.</title>
        <authorList>
            <person name="Fan R."/>
            <person name="Armitage A.D."/>
            <person name="Cascant-Lopez E."/>
            <person name="Sobczyk M."/>
            <person name="Cockerton H.M."/>
            <person name="Harrison R.J."/>
        </authorList>
    </citation>
    <scope>NUCLEOTIDE SEQUENCE [LARGE SCALE GENOMIC DNA]</scope>
    <source>
        <strain evidence="21 22">12008</strain>
    </source>
</reference>
<keyword evidence="5" id="KW-0698">rRNA processing</keyword>
<dbReference type="FunFam" id="3.40.50.300:FF:000296">
    <property type="entry name" value="ATP-dependent DNA helicase RecQ"/>
    <property type="match status" value="1"/>
</dbReference>
<comment type="caution">
    <text evidence="21">The sequence shown here is derived from an EMBL/GenBank/DDBJ whole genome shotgun (WGS) entry which is preliminary data.</text>
</comment>
<dbReference type="Pfam" id="PF09382">
    <property type="entry name" value="RQC"/>
    <property type="match status" value="1"/>
</dbReference>
<keyword evidence="8" id="KW-0347">Helicase</keyword>
<dbReference type="PANTHER" id="PTHR23183:SF0">
    <property type="entry name" value="NUCLEOLAR PROTEIN 14"/>
    <property type="match status" value="1"/>
</dbReference>
<keyword evidence="12" id="KW-0539">Nucleus</keyword>
<keyword evidence="9" id="KW-0067">ATP-binding</keyword>
<feature type="region of interest" description="Disordered" evidence="17">
    <location>
        <begin position="1380"/>
        <end position="1406"/>
    </location>
</feature>
<feature type="compositionally biased region" description="Polar residues" evidence="17">
    <location>
        <begin position="2313"/>
        <end position="2326"/>
    </location>
</feature>
<dbReference type="InterPro" id="IPR002464">
    <property type="entry name" value="DNA/RNA_helicase_DEAH_CS"/>
</dbReference>
<feature type="region of interest" description="Disordered" evidence="17">
    <location>
        <begin position="208"/>
        <end position="232"/>
    </location>
</feature>
<evidence type="ECO:0000256" key="5">
    <source>
        <dbReference type="ARBA" id="ARBA00022552"/>
    </source>
</evidence>
<feature type="compositionally biased region" description="Polar residues" evidence="17">
    <location>
        <begin position="1588"/>
        <end position="1598"/>
    </location>
</feature>
<feature type="compositionally biased region" description="Basic and acidic residues" evidence="17">
    <location>
        <begin position="222"/>
        <end position="232"/>
    </location>
</feature>
<keyword evidence="11" id="KW-0413">Isomerase</keyword>
<keyword evidence="10" id="KW-0238">DNA-binding</keyword>
<keyword evidence="6" id="KW-0547">Nucleotide-binding</keyword>
<feature type="compositionally biased region" description="Acidic residues" evidence="17">
    <location>
        <begin position="2338"/>
        <end position="2348"/>
    </location>
</feature>
<dbReference type="InterPro" id="IPR001650">
    <property type="entry name" value="Helicase_C-like"/>
</dbReference>
<dbReference type="PROSITE" id="PS51194">
    <property type="entry name" value="HELICASE_CTER"/>
    <property type="match status" value="1"/>
</dbReference>
<dbReference type="SMART" id="SM00487">
    <property type="entry name" value="DEXDc"/>
    <property type="match status" value="1"/>
</dbReference>
<dbReference type="SUPFAM" id="SSF52540">
    <property type="entry name" value="P-loop containing nucleoside triphosphate hydrolases"/>
    <property type="match status" value="2"/>
</dbReference>
<dbReference type="Gene3D" id="3.40.50.300">
    <property type="entry name" value="P-loop containing nucleotide triphosphate hydrolases"/>
    <property type="match status" value="2"/>
</dbReference>
<feature type="region of interest" description="Disordered" evidence="17">
    <location>
        <begin position="1"/>
        <end position="99"/>
    </location>
</feature>
<protein>
    <recommendedName>
        <fullName evidence="15">DNA 3'-5' helicase</fullName>
        <ecNumber evidence="15">5.6.2.4</ecNumber>
    </recommendedName>
</protein>
<evidence type="ECO:0000256" key="14">
    <source>
        <dbReference type="ARBA" id="ARBA00034617"/>
    </source>
</evidence>
<comment type="catalytic activity">
    <reaction evidence="14">
        <text>Couples ATP hydrolysis with the unwinding of duplex DNA by translocating in the 3'-5' direction.</text>
        <dbReference type="EC" id="5.6.2.4"/>
    </reaction>
</comment>
<gene>
    <name evidence="21" type="ORF">BJF96_g2174</name>
</gene>
<dbReference type="InterPro" id="IPR011545">
    <property type="entry name" value="DEAD/DEAH_box_helicase_dom"/>
</dbReference>
<accession>A0AA44WRN2</accession>
<feature type="compositionally biased region" description="Low complexity" evidence="17">
    <location>
        <begin position="1387"/>
        <end position="1397"/>
    </location>
</feature>
<feature type="compositionally biased region" description="Polar residues" evidence="17">
    <location>
        <begin position="1234"/>
        <end position="1246"/>
    </location>
</feature>
<organism evidence="21 22">
    <name type="scientific">Verticillium dahliae</name>
    <name type="common">Verticillium wilt</name>
    <dbReference type="NCBI Taxonomy" id="27337"/>
    <lineage>
        <taxon>Eukaryota</taxon>
        <taxon>Fungi</taxon>
        <taxon>Dikarya</taxon>
        <taxon>Ascomycota</taxon>
        <taxon>Pezizomycotina</taxon>
        <taxon>Sordariomycetes</taxon>
        <taxon>Hypocreomycetidae</taxon>
        <taxon>Glomerellales</taxon>
        <taxon>Plectosphaerellaceae</taxon>
        <taxon>Verticillium</taxon>
    </lineage>
</organism>
<sequence length="2656" mass="295677">MAGGSHLKRLKSSLREQGLTGPQKSKKQKRQIANDGKAKNDKRLNRTEALNQIREQFNPFDLKHNARGPKFEVTTNRPPTGNAAKGIAGRPVASTTAAEQRRRDTLLLEMQRRNKVGGILDRRFGESDPNMAEEEKMLERFAREKQRSHKKTNLFDLEEAEPLGELTHGGEALTLDTQLVDDFDEDDLDSDDDEGLAEARKRALKRIRDAEADEEGEGGEGEPERKKSKKEVMEEVIAKSKAYKYERQVAKDEDEELRGQLDKELPELQMLLAARVRKNVPKDDKPPQLVAGMEKAAFDKDFDRRLKQLILDKRSKPTERTKTDEEKAEEEVTRLKKLESDRQKRMRGESVSDDDNESEDDKINEEPVEEPAFQFFTEDPEEDFGLGKGVQASKGRSKGRPSADELGGDEDDFFIDDDLVASGSDLDIAESDLEEETDLSGDEQEEADESDDEFTKGLLNESETRSNIFTTGAPANGKVDASDLPYTFPCPETVSDFVVLAKKYPIDKLPTIVQRIRAVYHPKLDSRHKEKLEHFAIALVDYIAMDHVELGTPFQVIEQIMRHIHSLAKTFFPVEIAVRFRHHIKEMEEQRPQALHTGDLILFTAVGMFPTSDHFHQVVTPMMLTIDRYLSLKAPKTLDDLATGAYLSTLVLQYQAFSKRYMPSVMNVCLNTIAAVAPQKASWPGTFPVHEPAADVRLLSTKKGTIRKLKISDCTPQEQTKEERQELKLALLAASPQLLAAAADIWASASAFTETFSPALEMISQLTKPKNSQLPPALVDQLEKVILKLRILSNSARLARRPLELHHHRPLAIKMGIPKFEDSFDPNKHYDPDRDRAELAKLRAEHKRERKGAMRELRKDARFMQRENLRVKKAKDEAYEKKYKRLVAEIQNEEGREANAYEREREGRKKARSSSSEPTAEGKKPPLSSNAGTYTIKCFFADFMTRNNLGDHLAWLLSNVAITKPTCPSYPQSLSLSQSQLKPASFETKSTLSNIAVKRAHSAPNEIAAAAHANDTPKHTVRDPGGAPNAHEDMAKLMSASKPHKPSLLSKNQQLPTPDPSTSAGGALQRAYKAQLEEQHAGHSLRSPFPAKREPVSQSKRTATRSLTAPQAVRPNIKTSQTPTRDLPNLDDFDLSDVMDLTGDDTIISPDSINFGDEVKIWNEEHGKRSEPLSHRGQKRKSMDVADMDDFNSDDEFPDLYDILETPAPKSSKATKVTKITTPSLLETHDQAVRPSTNRIQKTYRQISDDGNPGTPRRPMPLSHHDQYLGRTPSKALVLSSSPNTGEPVDSTPDACQVKGTPAPALVKKRRIIQDSDDDEPNDELITPPSRHVSIAQQDHDVLRAIQSPTTDDELMALETPSRAELVQVAPITKMAAPTLPAKQEASSRPISQSQSSGPLVGSQIPGDPDPAVLEWFLRTELVLESKTKSLETRITKNSEAFGILLKQGGTKEDRQKVKSEKKVLLAQKEALKSVQAVAEQLKPLQDERQLLAVQLAEAYDAGLDTDDDESRLDDISDSIKALEQTYLPLLSAAGIDADFMAEHERTQKPTVHFKDSVILNTQPSHPGAGQKVHSRNALPCTEVIQQTQFSSAPQYRQTSPPPFPRTSTRTPKDSQVSYDRAPAGHILVEDDAEDFFDDIEESDLSAMTPSFSAVSAFKPSDGTSAKLSSRPDTFSDGFDDDDAMVAMAEAHETNEMPSNDMLSRRPILAKTSGNAVTSSKPKAVPKKREAAVLKASIPAELLKHRWSEDVTKALKDRFRMRGFRTNQLEAINATLAGKDAFVLMPTGGGKSLCYQLPAVVTSGKTKGITVVVSPLLSLMQDQVDHLTALGIKAKAFSSAIQAPARREILEFMNSPYPDHQFTMLYVSPEMLNASAQFERALANVYRNQKLARFVVDEAHCVSQWGHDFRPDYKDLFKLRSNYPSVPIIALTATATTNVIVDIQHNLQIDKCQVFTQSFNRPNLTYAVERKEKGLIETIAQLIQSKYDNQTGIIYVLSRKNTEDVATKLRDNYGISASHYHAAMKPEEKWNVQRRWQKGSIKVVVATIAFGMGIDKPDVRFVIHHSLPKSLEGYYQETGRAGRDGKPSDCILYFGYGDVFTLKKMINDGDGSEEQKERQRGMLNRMSTYCDDQKDCRRVTILRYFGEAFNVADCNKTCDNCLHKGVFEERDFSEFAIAVIETIKAHKYLTINQCADILLGKKRPKTIDDNLDDNHGFVKGRLAKHEIERLVDKLLAESALREENTFNKHAKIAIQYIYVGVNANKYISGRSKLMMSVKVSNKDKESSAPKPRKRTKKDSADGGDKPMPGQSRLPPSTNVSSPATGKTTRRAQGKNVVLDEESDFEERDADTHVNGYERDEFVVSDDESDDGFEPRPAARRRKVAVPLGPRISQEDRLRELEDWQQDLIENFVRDAKVLEEKLRNQQQLRKPLFSEAILREMAINRTTTLAKMRAISGIDAERVTKFGSKFLPLIKSCESLYEQADEQDDAEGSALYAGQGADAITISDEDGDETEDLDDEERDQPSKYFRGASEHDESEPEVPSPKAARAWESRFGATAGPRGGSYRGGGGRRGGFRAGSRGGSRKASGSRKQSSEYTRRGSSSRGSGVTKRRASGSARGGGSAATSGASRSALISSYAYRGGGKSGGSGIGLMPT</sequence>
<dbReference type="Pfam" id="PF04147">
    <property type="entry name" value="Nop14"/>
    <property type="match status" value="1"/>
</dbReference>
<evidence type="ECO:0000259" key="20">
    <source>
        <dbReference type="PROSITE" id="PS51194"/>
    </source>
</evidence>
<dbReference type="EC" id="5.6.2.4" evidence="15"/>
<keyword evidence="7" id="KW-0378">Hydrolase</keyword>
<dbReference type="Gene3D" id="1.10.10.10">
    <property type="entry name" value="Winged helix-like DNA-binding domain superfamily/Winged helix DNA-binding domain"/>
    <property type="match status" value="1"/>
</dbReference>
<dbReference type="GO" id="GO:0005524">
    <property type="term" value="F:ATP binding"/>
    <property type="evidence" value="ECO:0007669"/>
    <property type="project" value="UniProtKB-KW"/>
</dbReference>
<dbReference type="GO" id="GO:0043138">
    <property type="term" value="F:3'-5' DNA helicase activity"/>
    <property type="evidence" value="ECO:0007669"/>
    <property type="project" value="UniProtKB-EC"/>
</dbReference>
<feature type="region of interest" description="Disordered" evidence="17">
    <location>
        <begin position="1039"/>
        <end position="1131"/>
    </location>
</feature>
<evidence type="ECO:0000259" key="18">
    <source>
        <dbReference type="PROSITE" id="PS50967"/>
    </source>
</evidence>
<dbReference type="Gene3D" id="1.10.150.80">
    <property type="entry name" value="HRDC domain"/>
    <property type="match status" value="1"/>
</dbReference>
<dbReference type="Pfam" id="PF16124">
    <property type="entry name" value="RecQ_Zn_bind"/>
    <property type="match status" value="1"/>
</dbReference>
<feature type="compositionally biased region" description="Polar residues" evidence="17">
    <location>
        <begin position="1096"/>
        <end position="1109"/>
    </location>
</feature>
<dbReference type="GO" id="GO:0030692">
    <property type="term" value="C:Noc4p-Nop14p complex"/>
    <property type="evidence" value="ECO:0007669"/>
    <property type="project" value="TreeGrafter"/>
</dbReference>
<comment type="similarity">
    <text evidence="3">Belongs to the NOP14 family.</text>
</comment>
<dbReference type="InterPro" id="IPR027417">
    <property type="entry name" value="P-loop_NTPase"/>
</dbReference>
<evidence type="ECO:0000256" key="4">
    <source>
        <dbReference type="ARBA" id="ARBA00022517"/>
    </source>
</evidence>
<dbReference type="CDD" id="cd17920">
    <property type="entry name" value="DEXHc_RecQ"/>
    <property type="match status" value="1"/>
</dbReference>
<evidence type="ECO:0000259" key="19">
    <source>
        <dbReference type="PROSITE" id="PS51192"/>
    </source>
</evidence>
<dbReference type="SUPFAM" id="SSF47819">
    <property type="entry name" value="HRDC-like"/>
    <property type="match status" value="1"/>
</dbReference>
<feature type="compositionally biased region" description="Acidic residues" evidence="17">
    <location>
        <begin position="211"/>
        <end position="221"/>
    </location>
</feature>
<dbReference type="NCBIfam" id="TIGR00614">
    <property type="entry name" value="recQ_fam"/>
    <property type="match status" value="1"/>
</dbReference>
<dbReference type="SMART" id="SM00490">
    <property type="entry name" value="HELICc"/>
    <property type="match status" value="1"/>
</dbReference>
<feature type="region of interest" description="Disordered" evidence="17">
    <location>
        <begin position="310"/>
        <end position="415"/>
    </location>
</feature>
<evidence type="ECO:0000256" key="13">
    <source>
        <dbReference type="ARBA" id="ARBA00024695"/>
    </source>
</evidence>
<evidence type="ECO:0000256" key="16">
    <source>
        <dbReference type="SAM" id="Coils"/>
    </source>
</evidence>
<evidence type="ECO:0000256" key="9">
    <source>
        <dbReference type="ARBA" id="ARBA00022840"/>
    </source>
</evidence>
<evidence type="ECO:0000256" key="17">
    <source>
        <dbReference type="SAM" id="MobiDB-lite"/>
    </source>
</evidence>
<dbReference type="GO" id="GO:0016787">
    <property type="term" value="F:hydrolase activity"/>
    <property type="evidence" value="ECO:0007669"/>
    <property type="project" value="UniProtKB-KW"/>
</dbReference>
<dbReference type="InterPro" id="IPR004589">
    <property type="entry name" value="DNA_helicase_ATP-dep_RecQ"/>
</dbReference>
<dbReference type="InterPro" id="IPR044876">
    <property type="entry name" value="HRDC_dom_sf"/>
</dbReference>
<dbReference type="Pfam" id="PF00271">
    <property type="entry name" value="Helicase_C"/>
    <property type="match status" value="1"/>
</dbReference>
<dbReference type="SMART" id="SM00956">
    <property type="entry name" value="RQC"/>
    <property type="match status" value="1"/>
</dbReference>
<dbReference type="InterPro" id="IPR032284">
    <property type="entry name" value="RecQ_Zn-bd"/>
</dbReference>
<dbReference type="GO" id="GO:0006260">
    <property type="term" value="P:DNA replication"/>
    <property type="evidence" value="ECO:0007669"/>
    <property type="project" value="InterPro"/>
</dbReference>
<dbReference type="GO" id="GO:0032040">
    <property type="term" value="C:small-subunit processome"/>
    <property type="evidence" value="ECO:0007669"/>
    <property type="project" value="InterPro"/>
</dbReference>
<evidence type="ECO:0000256" key="6">
    <source>
        <dbReference type="ARBA" id="ARBA00022741"/>
    </source>
</evidence>
<dbReference type="Proteomes" id="UP000236305">
    <property type="component" value="Unassembled WGS sequence"/>
</dbReference>
<dbReference type="InterPro" id="IPR002121">
    <property type="entry name" value="HRDC_dom"/>
</dbReference>
<evidence type="ECO:0000256" key="15">
    <source>
        <dbReference type="ARBA" id="ARBA00034808"/>
    </source>
</evidence>
<dbReference type="InterPro" id="IPR010997">
    <property type="entry name" value="HRDC-like_sf"/>
</dbReference>
<evidence type="ECO:0000313" key="22">
    <source>
        <dbReference type="Proteomes" id="UP000236305"/>
    </source>
</evidence>
<feature type="coiled-coil region" evidence="16">
    <location>
        <begin position="836"/>
        <end position="896"/>
    </location>
</feature>
<dbReference type="FunFam" id="3.40.50.300:FF:001975">
    <property type="entry name" value="ATP-dependent DNA helicase"/>
    <property type="match status" value="1"/>
</dbReference>
<dbReference type="InterPro" id="IPR036388">
    <property type="entry name" value="WH-like_DNA-bd_sf"/>
</dbReference>
<comment type="similarity">
    <text evidence="2">Belongs to the helicase family. RecQ subfamily.</text>
</comment>
<dbReference type="InterPro" id="IPR007276">
    <property type="entry name" value="Nop14"/>
</dbReference>
<feature type="compositionally biased region" description="Acidic residues" evidence="17">
    <location>
        <begin position="432"/>
        <end position="452"/>
    </location>
</feature>
<feature type="region of interest" description="Disordered" evidence="17">
    <location>
        <begin position="144"/>
        <end position="172"/>
    </location>
</feature>
<evidence type="ECO:0000256" key="2">
    <source>
        <dbReference type="ARBA" id="ARBA00005446"/>
    </source>
</evidence>
<dbReference type="GO" id="GO:0006281">
    <property type="term" value="P:DNA repair"/>
    <property type="evidence" value="ECO:0007669"/>
    <property type="project" value="InterPro"/>
</dbReference>
<dbReference type="GO" id="GO:0006310">
    <property type="term" value="P:DNA recombination"/>
    <property type="evidence" value="ECO:0007669"/>
    <property type="project" value="InterPro"/>
</dbReference>
<feature type="region of interest" description="Disordered" evidence="17">
    <location>
        <begin position="432"/>
        <end position="453"/>
    </location>
</feature>
<dbReference type="PROSITE" id="PS50967">
    <property type="entry name" value="HRDC"/>
    <property type="match status" value="1"/>
</dbReference>
<dbReference type="PROSITE" id="PS51192">
    <property type="entry name" value="HELICASE_ATP_BIND_1"/>
    <property type="match status" value="1"/>
</dbReference>
<dbReference type="InterPro" id="IPR018982">
    <property type="entry name" value="RQC_domain"/>
</dbReference>
<feature type="compositionally biased region" description="Polar residues" evidence="17">
    <location>
        <begin position="1049"/>
        <end position="1064"/>
    </location>
</feature>
<evidence type="ECO:0000256" key="7">
    <source>
        <dbReference type="ARBA" id="ARBA00022801"/>
    </source>
</evidence>
<proteinExistence type="inferred from homology"/>
<feature type="compositionally biased region" description="Basic and acidic residues" evidence="17">
    <location>
        <begin position="310"/>
        <end position="350"/>
    </location>
</feature>
<evidence type="ECO:0000256" key="3">
    <source>
        <dbReference type="ARBA" id="ARBA00007466"/>
    </source>
</evidence>
<evidence type="ECO:0000256" key="8">
    <source>
        <dbReference type="ARBA" id="ARBA00022806"/>
    </source>
</evidence>
<feature type="domain" description="Helicase C-terminal" evidence="20">
    <location>
        <begin position="1978"/>
        <end position="2127"/>
    </location>
</feature>
<dbReference type="PROSITE" id="PS00690">
    <property type="entry name" value="DEAH_ATP_HELICASE"/>
    <property type="match status" value="1"/>
</dbReference>
<dbReference type="GO" id="GO:0030490">
    <property type="term" value="P:maturation of SSU-rRNA"/>
    <property type="evidence" value="ECO:0007669"/>
    <property type="project" value="TreeGrafter"/>
</dbReference>
<dbReference type="CDD" id="cd18794">
    <property type="entry name" value="SF2_C_RecQ"/>
    <property type="match status" value="1"/>
</dbReference>
<comment type="subcellular location">
    <subcellularLocation>
        <location evidence="1">Nucleus</location>
        <location evidence="1">Nucleolus</location>
    </subcellularLocation>
</comment>
<keyword evidence="16" id="KW-0175">Coiled coil</keyword>
<evidence type="ECO:0000256" key="11">
    <source>
        <dbReference type="ARBA" id="ARBA00023235"/>
    </source>
</evidence>
<comment type="function">
    <text evidence="13">Involved in nucleolar processing of pre-18S ribosomal RNA. Has a role in the nuclear export of 40S pre-ribosomal subunit to the cytoplasm.</text>
</comment>
<feature type="compositionally biased region" description="Acidic residues" evidence="17">
    <location>
        <begin position="2507"/>
        <end position="2522"/>
    </location>
</feature>
<evidence type="ECO:0000256" key="12">
    <source>
        <dbReference type="ARBA" id="ARBA00023242"/>
    </source>
</evidence>
<keyword evidence="4" id="KW-0690">Ribosome biogenesis</keyword>
<feature type="region of interest" description="Disordered" evidence="17">
    <location>
        <begin position="897"/>
        <end position="928"/>
    </location>
</feature>
<dbReference type="InterPro" id="IPR014001">
    <property type="entry name" value="Helicase_ATP-bd"/>
</dbReference>
<feature type="compositionally biased region" description="Basic residues" evidence="17">
    <location>
        <begin position="1"/>
        <end position="12"/>
    </location>
</feature>
<feature type="region of interest" description="Disordered" evidence="17">
    <location>
        <begin position="2278"/>
        <end position="2355"/>
    </location>
</feature>
<feature type="region of interest" description="Disordered" evidence="17">
    <location>
        <begin position="1588"/>
        <end position="1625"/>
    </location>
</feature>
<dbReference type="Pfam" id="PF00270">
    <property type="entry name" value="DEAD"/>
    <property type="match status" value="1"/>
</dbReference>
<evidence type="ECO:0000256" key="1">
    <source>
        <dbReference type="ARBA" id="ARBA00004604"/>
    </source>
</evidence>
<feature type="compositionally biased region" description="Basic and acidic residues" evidence="17">
    <location>
        <begin position="36"/>
        <end position="46"/>
    </location>
</feature>
<feature type="region of interest" description="Disordered" evidence="17">
    <location>
        <begin position="2500"/>
        <end position="2631"/>
    </location>
</feature>
<feature type="compositionally biased region" description="Basic and acidic residues" evidence="17">
    <location>
        <begin position="897"/>
        <end position="907"/>
    </location>
</feature>
<evidence type="ECO:0000313" key="21">
    <source>
        <dbReference type="EMBL" id="PNH34652.1"/>
    </source>
</evidence>
<dbReference type="PANTHER" id="PTHR23183">
    <property type="entry name" value="NOP14"/>
    <property type="match status" value="1"/>
</dbReference>
<feature type="region of interest" description="Disordered" evidence="17">
    <location>
        <begin position="1233"/>
        <end position="1268"/>
    </location>
</feature>
<evidence type="ECO:0000256" key="10">
    <source>
        <dbReference type="ARBA" id="ARBA00023125"/>
    </source>
</evidence>
<feature type="domain" description="HRDC" evidence="18">
    <location>
        <begin position="2401"/>
        <end position="2484"/>
    </location>
</feature>
<name>A0AA44WRN2_VERDA</name>
<dbReference type="EMBL" id="MPSH01000005">
    <property type="protein sequence ID" value="PNH34652.1"/>
    <property type="molecule type" value="Genomic_DNA"/>
</dbReference>
<feature type="compositionally biased region" description="Acidic residues" evidence="17">
    <location>
        <begin position="351"/>
        <end position="369"/>
    </location>
</feature>
<feature type="compositionally biased region" description="Gly residues" evidence="17">
    <location>
        <begin position="2561"/>
        <end position="2582"/>
    </location>
</feature>
<dbReference type="GO" id="GO:0003677">
    <property type="term" value="F:DNA binding"/>
    <property type="evidence" value="ECO:0007669"/>
    <property type="project" value="UniProtKB-KW"/>
</dbReference>
<feature type="domain" description="Helicase ATP-binding" evidence="19">
    <location>
        <begin position="1772"/>
        <end position="1953"/>
    </location>
</feature>
<feature type="compositionally biased region" description="Acidic residues" evidence="17">
    <location>
        <begin position="406"/>
        <end position="415"/>
    </location>
</feature>